<reference evidence="2" key="1">
    <citation type="journal article" date="2013" name="Stand. Genomic Sci.">
        <title>Genome sequence of the Litoreibacter arenae type strain (DSM 19593(T)), a member of the Roseobacter clade isolated from sea sand.</title>
        <authorList>
            <person name="Riedel T."/>
            <person name="Fiebig A."/>
            <person name="Petersen J."/>
            <person name="Gronow S."/>
            <person name="Kyrpides N.C."/>
            <person name="Goker M."/>
            <person name="Klenk H.P."/>
        </authorList>
    </citation>
    <scope>NUCLEOTIDE SEQUENCE [LARGE SCALE GENOMIC DNA]</scope>
    <source>
        <strain evidence="2">DSM 19593</strain>
    </source>
</reference>
<accession>S9Q730</accession>
<proteinExistence type="predicted"/>
<dbReference type="Gene3D" id="3.90.25.10">
    <property type="entry name" value="UDP-galactose 4-epimerase, domain 1"/>
    <property type="match status" value="1"/>
</dbReference>
<gene>
    <name evidence="1" type="ORF">thalar_02892</name>
</gene>
<evidence type="ECO:0008006" key="3">
    <source>
        <dbReference type="Google" id="ProtNLM"/>
    </source>
</evidence>
<dbReference type="Proteomes" id="UP000015351">
    <property type="component" value="Unassembled WGS sequence"/>
</dbReference>
<dbReference type="InterPro" id="IPR036291">
    <property type="entry name" value="NAD(P)-bd_dom_sf"/>
</dbReference>
<dbReference type="EMBL" id="AONI01000015">
    <property type="protein sequence ID" value="EPX77171.1"/>
    <property type="molecule type" value="Genomic_DNA"/>
</dbReference>
<evidence type="ECO:0000313" key="2">
    <source>
        <dbReference type="Proteomes" id="UP000015351"/>
    </source>
</evidence>
<sequence>MVRSKSEIIVKEPRNFDVHSFVGDPQLAKMRIGWQPKTPLETGIEKLISQFLESGSGDWRKDKGLPCWIEPLIN</sequence>
<dbReference type="HOGENOM" id="CLU_2683446_0_0_5"/>
<comment type="caution">
    <text evidence="1">The sequence shown here is derived from an EMBL/GenBank/DDBJ whole genome shotgun (WGS) entry which is preliminary data.</text>
</comment>
<dbReference type="AlphaFoldDB" id="S9Q730"/>
<organism evidence="1 2">
    <name type="scientific">Litoreibacter arenae DSM 19593</name>
    <dbReference type="NCBI Taxonomy" id="1123360"/>
    <lineage>
        <taxon>Bacteria</taxon>
        <taxon>Pseudomonadati</taxon>
        <taxon>Pseudomonadota</taxon>
        <taxon>Alphaproteobacteria</taxon>
        <taxon>Rhodobacterales</taxon>
        <taxon>Roseobacteraceae</taxon>
        <taxon>Litoreibacter</taxon>
    </lineage>
</organism>
<evidence type="ECO:0000313" key="1">
    <source>
        <dbReference type="EMBL" id="EPX77171.1"/>
    </source>
</evidence>
<keyword evidence="2" id="KW-1185">Reference proteome</keyword>
<name>S9Q730_9RHOB</name>
<protein>
    <recommendedName>
        <fullName evidence="3">GDP-mannose 4,6-dehydratase</fullName>
    </recommendedName>
</protein>
<dbReference type="SUPFAM" id="SSF51735">
    <property type="entry name" value="NAD(P)-binding Rossmann-fold domains"/>
    <property type="match status" value="1"/>
</dbReference>